<protein>
    <submittedName>
        <fullName evidence="1">Uncharacterized protein</fullName>
    </submittedName>
</protein>
<organism evidence="1 2">
    <name type="scientific">Sphaerobolus stellatus (strain SS14)</name>
    <dbReference type="NCBI Taxonomy" id="990650"/>
    <lineage>
        <taxon>Eukaryota</taxon>
        <taxon>Fungi</taxon>
        <taxon>Dikarya</taxon>
        <taxon>Basidiomycota</taxon>
        <taxon>Agaricomycotina</taxon>
        <taxon>Agaricomycetes</taxon>
        <taxon>Phallomycetidae</taxon>
        <taxon>Geastrales</taxon>
        <taxon>Sphaerobolaceae</taxon>
        <taxon>Sphaerobolus</taxon>
    </lineage>
</organism>
<accession>A0A0C9UD05</accession>
<dbReference type="EMBL" id="KN837224">
    <property type="protein sequence ID" value="KIJ32604.1"/>
    <property type="molecule type" value="Genomic_DNA"/>
</dbReference>
<evidence type="ECO:0000313" key="1">
    <source>
        <dbReference type="EMBL" id="KIJ32604.1"/>
    </source>
</evidence>
<dbReference type="Proteomes" id="UP000054279">
    <property type="component" value="Unassembled WGS sequence"/>
</dbReference>
<keyword evidence="2" id="KW-1185">Reference proteome</keyword>
<dbReference type="AlphaFoldDB" id="A0A0C9UD05"/>
<name>A0A0C9UD05_SPHS4</name>
<proteinExistence type="predicted"/>
<evidence type="ECO:0000313" key="2">
    <source>
        <dbReference type="Proteomes" id="UP000054279"/>
    </source>
</evidence>
<sequence length="273" mass="28559">MSDILQPSRMMLGGSFFYCNIHPPSLPEATINTPMSPAASASPFAPLPTHHPPSTIHLLGHRGVLPYCGRRSRTPLVAVRTVRSRSFPPPAASPTGSFPTVAVAHGPLSSSCAPCAAALSRPPPLHPQWAPRPSRTTPCALFVHSDVPGDLPYCGHCSRTPLVAVRTVRAPSFPPPATSPTGFFPAVVGAPGPPSSPYAPCALASSRPPPLYLHPASRPPRTMRCTLFVHSNVLGALGSCAHRSQAPLVAVRTVRTRTFPPPAALPTPGLTAP</sequence>
<dbReference type="HOGENOM" id="CLU_1020034_0_0_1"/>
<gene>
    <name evidence="1" type="ORF">M422DRAFT_265489</name>
</gene>
<reference evidence="1 2" key="1">
    <citation type="submission" date="2014-06" db="EMBL/GenBank/DDBJ databases">
        <title>Evolutionary Origins and Diversification of the Mycorrhizal Mutualists.</title>
        <authorList>
            <consortium name="DOE Joint Genome Institute"/>
            <consortium name="Mycorrhizal Genomics Consortium"/>
            <person name="Kohler A."/>
            <person name="Kuo A."/>
            <person name="Nagy L.G."/>
            <person name="Floudas D."/>
            <person name="Copeland A."/>
            <person name="Barry K.W."/>
            <person name="Cichocki N."/>
            <person name="Veneault-Fourrey C."/>
            <person name="LaButti K."/>
            <person name="Lindquist E.A."/>
            <person name="Lipzen A."/>
            <person name="Lundell T."/>
            <person name="Morin E."/>
            <person name="Murat C."/>
            <person name="Riley R."/>
            <person name="Ohm R."/>
            <person name="Sun H."/>
            <person name="Tunlid A."/>
            <person name="Henrissat B."/>
            <person name="Grigoriev I.V."/>
            <person name="Hibbett D.S."/>
            <person name="Martin F."/>
        </authorList>
    </citation>
    <scope>NUCLEOTIDE SEQUENCE [LARGE SCALE GENOMIC DNA]</scope>
    <source>
        <strain evidence="1 2">SS14</strain>
    </source>
</reference>